<dbReference type="Proteomes" id="UP001519460">
    <property type="component" value="Unassembled WGS sequence"/>
</dbReference>
<sequence length="157" mass="18028">MCTEKLCSGVPLLRKSRRLEKIRLWQIFRWLHERINGVKRSLQSEHKVDWITEAGEISASRICSKSGAISQHHKPAARELQSIVFQIPNSPAILVTCAYGDGNIADQLVKFPLHVFYVVRTSAPSRHHIKVHDTMEELPREPLTFLREAEPCVERPQ</sequence>
<evidence type="ECO:0000313" key="1">
    <source>
        <dbReference type="EMBL" id="KAK7498546.1"/>
    </source>
</evidence>
<accession>A0ABD0LH24</accession>
<keyword evidence="2" id="KW-1185">Reference proteome</keyword>
<gene>
    <name evidence="1" type="ORF">BaRGS_00010206</name>
</gene>
<proteinExistence type="predicted"/>
<organism evidence="1 2">
    <name type="scientific">Batillaria attramentaria</name>
    <dbReference type="NCBI Taxonomy" id="370345"/>
    <lineage>
        <taxon>Eukaryota</taxon>
        <taxon>Metazoa</taxon>
        <taxon>Spiralia</taxon>
        <taxon>Lophotrochozoa</taxon>
        <taxon>Mollusca</taxon>
        <taxon>Gastropoda</taxon>
        <taxon>Caenogastropoda</taxon>
        <taxon>Sorbeoconcha</taxon>
        <taxon>Cerithioidea</taxon>
        <taxon>Batillariidae</taxon>
        <taxon>Batillaria</taxon>
    </lineage>
</organism>
<protein>
    <submittedName>
        <fullName evidence="1">Uncharacterized protein</fullName>
    </submittedName>
</protein>
<dbReference type="EMBL" id="JACVVK020000050">
    <property type="protein sequence ID" value="KAK7498546.1"/>
    <property type="molecule type" value="Genomic_DNA"/>
</dbReference>
<name>A0ABD0LH24_9CAEN</name>
<dbReference type="AlphaFoldDB" id="A0ABD0LH24"/>
<reference evidence="1 2" key="1">
    <citation type="journal article" date="2023" name="Sci. Data">
        <title>Genome assembly of the Korean intertidal mud-creeper Batillaria attramentaria.</title>
        <authorList>
            <person name="Patra A.K."/>
            <person name="Ho P.T."/>
            <person name="Jun S."/>
            <person name="Lee S.J."/>
            <person name="Kim Y."/>
            <person name="Won Y.J."/>
        </authorList>
    </citation>
    <scope>NUCLEOTIDE SEQUENCE [LARGE SCALE GENOMIC DNA]</scope>
    <source>
        <strain evidence="1">Wonlab-2016</strain>
    </source>
</reference>
<comment type="caution">
    <text evidence="1">The sequence shown here is derived from an EMBL/GenBank/DDBJ whole genome shotgun (WGS) entry which is preliminary data.</text>
</comment>
<evidence type="ECO:0000313" key="2">
    <source>
        <dbReference type="Proteomes" id="UP001519460"/>
    </source>
</evidence>